<dbReference type="Proteomes" id="UP000640725">
    <property type="component" value="Unassembled WGS sequence"/>
</dbReference>
<dbReference type="Gene3D" id="3.40.50.300">
    <property type="entry name" value="P-loop containing nucleotide triphosphate hydrolases"/>
    <property type="match status" value="1"/>
</dbReference>
<dbReference type="InterPro" id="IPR051396">
    <property type="entry name" value="Bact_Antivir_Def_Nuclease"/>
</dbReference>
<sequence length="371" mass="43225">MKIESISIQNFKIFENLEVSFKNKTLDEVSDRFLILGDNGTGKTTLLQAIALPLELATQKIQQPSAFNWSGFLYNRFFRWGKPRIELNVSFSDEELEATREVALRWYYGTSDEFRPKDFIKPGNSPLVKVILEGGNWKVGNTLEEHFQFQGRYYARKIIQERGDQSVRSELGKLPGIFWFDQFRNLVSNPSRSSEISDENGQEKNIKDFSKIGVGRLRQFLINWRERQESGFPPYETDYLVELETLYTKIFPERSFWGLESLPNLNSPTERDTYFLLKYKNRTYDLVEMSAGEQAIFPILYEIVRQQIAYSVVLIDEIDLNLHPPASQFLVRQLPRISPTSQFIFTTHSDAVRDVVGETETYRLNQESLCL</sequence>
<protein>
    <submittedName>
        <fullName evidence="2">AAA family ATPase</fullName>
    </submittedName>
</protein>
<gene>
    <name evidence="2" type="ORF">IQ236_05685</name>
</gene>
<keyword evidence="3" id="KW-1185">Reference proteome</keyword>
<dbReference type="InterPro" id="IPR027417">
    <property type="entry name" value="P-loop_NTPase"/>
</dbReference>
<feature type="domain" description="AAA+ ATPase" evidence="1">
    <location>
        <begin position="29"/>
        <end position="367"/>
    </location>
</feature>
<dbReference type="PANTHER" id="PTHR43581">
    <property type="entry name" value="ATP/GTP PHOSPHATASE"/>
    <property type="match status" value="1"/>
</dbReference>
<proteinExistence type="predicted"/>
<dbReference type="RefSeq" id="WP_193868363.1">
    <property type="nucleotide sequence ID" value="NZ_JADEWU010000008.1"/>
</dbReference>
<dbReference type="InterPro" id="IPR041685">
    <property type="entry name" value="AAA_GajA/Old/RecF-like"/>
</dbReference>
<organism evidence="2 3">
    <name type="scientific">Planktothrix mougeotii LEGE 06226</name>
    <dbReference type="NCBI Taxonomy" id="1828728"/>
    <lineage>
        <taxon>Bacteria</taxon>
        <taxon>Bacillati</taxon>
        <taxon>Cyanobacteriota</taxon>
        <taxon>Cyanophyceae</taxon>
        <taxon>Oscillatoriophycideae</taxon>
        <taxon>Oscillatoriales</taxon>
        <taxon>Microcoleaceae</taxon>
        <taxon>Planktothrix</taxon>
    </lineage>
</organism>
<dbReference type="SMART" id="SM00382">
    <property type="entry name" value="AAA"/>
    <property type="match status" value="1"/>
</dbReference>
<dbReference type="PANTHER" id="PTHR43581:SF2">
    <property type="entry name" value="EXCINUCLEASE ATPASE SUBUNIT"/>
    <property type="match status" value="1"/>
</dbReference>
<comment type="caution">
    <text evidence="2">The sequence shown here is derived from an EMBL/GenBank/DDBJ whole genome shotgun (WGS) entry which is preliminary data.</text>
</comment>
<evidence type="ECO:0000259" key="1">
    <source>
        <dbReference type="SMART" id="SM00382"/>
    </source>
</evidence>
<accession>A0ABR9U999</accession>
<dbReference type="InterPro" id="IPR003959">
    <property type="entry name" value="ATPase_AAA_core"/>
</dbReference>
<dbReference type="EMBL" id="JADEWU010000008">
    <property type="protein sequence ID" value="MBE9142714.1"/>
    <property type="molecule type" value="Genomic_DNA"/>
</dbReference>
<evidence type="ECO:0000313" key="3">
    <source>
        <dbReference type="Proteomes" id="UP000640725"/>
    </source>
</evidence>
<dbReference type="Pfam" id="PF13175">
    <property type="entry name" value="AAA_15"/>
    <property type="match status" value="1"/>
</dbReference>
<dbReference type="SUPFAM" id="SSF52540">
    <property type="entry name" value="P-loop containing nucleoside triphosphate hydrolases"/>
    <property type="match status" value="1"/>
</dbReference>
<evidence type="ECO:0000313" key="2">
    <source>
        <dbReference type="EMBL" id="MBE9142714.1"/>
    </source>
</evidence>
<dbReference type="InterPro" id="IPR003593">
    <property type="entry name" value="AAA+_ATPase"/>
</dbReference>
<reference evidence="2 3" key="1">
    <citation type="submission" date="2020-10" db="EMBL/GenBank/DDBJ databases">
        <authorList>
            <person name="Castelo-Branco R."/>
            <person name="Eusebio N."/>
            <person name="Adriana R."/>
            <person name="Vieira A."/>
            <person name="Brugerolle De Fraissinette N."/>
            <person name="Rezende De Castro R."/>
            <person name="Schneider M.P."/>
            <person name="Vasconcelos V."/>
            <person name="Leao P.N."/>
        </authorList>
    </citation>
    <scope>NUCLEOTIDE SEQUENCE [LARGE SCALE GENOMIC DNA]</scope>
    <source>
        <strain evidence="2 3">LEGE 06226</strain>
    </source>
</reference>
<name>A0ABR9U999_9CYAN</name>
<dbReference type="Pfam" id="PF13304">
    <property type="entry name" value="AAA_21"/>
    <property type="match status" value="1"/>
</dbReference>